<keyword evidence="3" id="KW-1185">Reference proteome</keyword>
<evidence type="ECO:0000313" key="3">
    <source>
        <dbReference type="Proteomes" id="UP000623467"/>
    </source>
</evidence>
<sequence>MLIKHADDDQFVLNMSALHNFTKLRRVLPQSLTRLKALHEDRPKFHKEMTAQASSIRIKKRKKIAEKRRQTAEAKRKEAELAAAAAAEAEEALRRAEEGEDDSEEDEQEPNEHQNELQAILESDNDVPESEAEDEIEESNVATSRCGRKRRRC</sequence>
<feature type="compositionally biased region" description="Basic and acidic residues" evidence="1">
    <location>
        <begin position="67"/>
        <end position="80"/>
    </location>
</feature>
<reference evidence="2" key="1">
    <citation type="submission" date="2020-05" db="EMBL/GenBank/DDBJ databases">
        <title>Mycena genomes resolve the evolution of fungal bioluminescence.</title>
        <authorList>
            <person name="Tsai I.J."/>
        </authorList>
    </citation>
    <scope>NUCLEOTIDE SEQUENCE</scope>
    <source>
        <strain evidence="2">160909Yilan</strain>
    </source>
</reference>
<dbReference type="AlphaFoldDB" id="A0A8H7CFC7"/>
<feature type="region of interest" description="Disordered" evidence="1">
    <location>
        <begin position="43"/>
        <end position="153"/>
    </location>
</feature>
<comment type="caution">
    <text evidence="2">The sequence shown here is derived from an EMBL/GenBank/DDBJ whole genome shotgun (WGS) entry which is preliminary data.</text>
</comment>
<feature type="compositionally biased region" description="Acidic residues" evidence="1">
    <location>
        <begin position="98"/>
        <end position="109"/>
    </location>
</feature>
<dbReference type="EMBL" id="JACAZH010000047">
    <property type="protein sequence ID" value="KAF7334361.1"/>
    <property type="molecule type" value="Genomic_DNA"/>
</dbReference>
<dbReference type="Proteomes" id="UP000623467">
    <property type="component" value="Unassembled WGS sequence"/>
</dbReference>
<proteinExistence type="predicted"/>
<dbReference type="OrthoDB" id="2506088at2759"/>
<name>A0A8H7CFC7_9AGAR</name>
<evidence type="ECO:0000256" key="1">
    <source>
        <dbReference type="SAM" id="MobiDB-lite"/>
    </source>
</evidence>
<protein>
    <submittedName>
        <fullName evidence="2">Uncharacterized protein</fullName>
    </submittedName>
</protein>
<feature type="compositionally biased region" description="Acidic residues" evidence="1">
    <location>
        <begin position="123"/>
        <end position="138"/>
    </location>
</feature>
<accession>A0A8H7CFC7</accession>
<gene>
    <name evidence="2" type="ORF">MSAN_02375500</name>
</gene>
<organism evidence="2 3">
    <name type="scientific">Mycena sanguinolenta</name>
    <dbReference type="NCBI Taxonomy" id="230812"/>
    <lineage>
        <taxon>Eukaryota</taxon>
        <taxon>Fungi</taxon>
        <taxon>Dikarya</taxon>
        <taxon>Basidiomycota</taxon>
        <taxon>Agaricomycotina</taxon>
        <taxon>Agaricomycetes</taxon>
        <taxon>Agaricomycetidae</taxon>
        <taxon>Agaricales</taxon>
        <taxon>Marasmiineae</taxon>
        <taxon>Mycenaceae</taxon>
        <taxon>Mycena</taxon>
    </lineage>
</organism>
<evidence type="ECO:0000313" key="2">
    <source>
        <dbReference type="EMBL" id="KAF7334361.1"/>
    </source>
</evidence>
<feature type="compositionally biased region" description="Basic residues" evidence="1">
    <location>
        <begin position="57"/>
        <end position="66"/>
    </location>
</feature>